<dbReference type="RefSeq" id="WP_255925672.1">
    <property type="nucleotide sequence ID" value="NZ_JANFNH010000003.1"/>
</dbReference>
<dbReference type="InterPro" id="IPR057326">
    <property type="entry name" value="KR_dom"/>
</dbReference>
<evidence type="ECO:0000256" key="2">
    <source>
        <dbReference type="ARBA" id="ARBA00022553"/>
    </source>
</evidence>
<dbReference type="InterPro" id="IPR013968">
    <property type="entry name" value="PKS_KR"/>
</dbReference>
<dbReference type="InterPro" id="IPR050091">
    <property type="entry name" value="PKS_NRPS_Biosynth_Enz"/>
</dbReference>
<dbReference type="PANTHER" id="PTHR43775">
    <property type="entry name" value="FATTY ACID SYNTHASE"/>
    <property type="match status" value="1"/>
</dbReference>
<evidence type="ECO:0000313" key="4">
    <source>
        <dbReference type="EMBL" id="MCQ4041537.1"/>
    </source>
</evidence>
<dbReference type="Proteomes" id="UP001206206">
    <property type="component" value="Unassembled WGS sequence"/>
</dbReference>
<keyword evidence="1" id="KW-0596">Phosphopantetheine</keyword>
<dbReference type="Pfam" id="PF08659">
    <property type="entry name" value="KR"/>
    <property type="match status" value="1"/>
</dbReference>
<proteinExistence type="predicted"/>
<comment type="caution">
    <text evidence="4">The sequence shown here is derived from an EMBL/GenBank/DDBJ whole genome shotgun (WGS) entry which is preliminary data.</text>
</comment>
<dbReference type="InterPro" id="IPR036291">
    <property type="entry name" value="NAD(P)-bd_dom_sf"/>
</dbReference>
<protein>
    <submittedName>
        <fullName evidence="4">Beta-ketoacyl reductase</fullName>
    </submittedName>
</protein>
<dbReference type="SMART" id="SM00822">
    <property type="entry name" value="PKS_KR"/>
    <property type="match status" value="1"/>
</dbReference>
<dbReference type="PANTHER" id="PTHR43775:SF37">
    <property type="entry name" value="SI:DKEY-61P9.11"/>
    <property type="match status" value="1"/>
</dbReference>
<dbReference type="SUPFAM" id="SSF51735">
    <property type="entry name" value="NAD(P)-binding Rossmann-fold domains"/>
    <property type="match status" value="1"/>
</dbReference>
<keyword evidence="2" id="KW-0597">Phosphoprotein</keyword>
<reference evidence="4 5" key="1">
    <citation type="submission" date="2022-06" db="EMBL/GenBank/DDBJ databases">
        <title>Draft genome sequence of type strain Streptomyces rubrisoli DSM 42083.</title>
        <authorList>
            <person name="Duangmal K."/>
            <person name="Klaysubun C."/>
        </authorList>
    </citation>
    <scope>NUCLEOTIDE SEQUENCE [LARGE SCALE GENOMIC DNA]</scope>
    <source>
        <strain evidence="4 5">DSM 42083</strain>
    </source>
</reference>
<organism evidence="4 5">
    <name type="scientific">Streptantibioticus rubrisoli</name>
    <dbReference type="NCBI Taxonomy" id="1387313"/>
    <lineage>
        <taxon>Bacteria</taxon>
        <taxon>Bacillati</taxon>
        <taxon>Actinomycetota</taxon>
        <taxon>Actinomycetes</taxon>
        <taxon>Kitasatosporales</taxon>
        <taxon>Streptomycetaceae</taxon>
        <taxon>Streptantibioticus</taxon>
    </lineage>
</organism>
<gene>
    <name evidence="4" type="ORF">NON19_05705</name>
</gene>
<dbReference type="Gene3D" id="3.40.50.720">
    <property type="entry name" value="NAD(P)-binding Rossmann-like Domain"/>
    <property type="match status" value="1"/>
</dbReference>
<evidence type="ECO:0000313" key="5">
    <source>
        <dbReference type="Proteomes" id="UP001206206"/>
    </source>
</evidence>
<dbReference type="EMBL" id="JANFNH010000003">
    <property type="protein sequence ID" value="MCQ4041537.1"/>
    <property type="molecule type" value="Genomic_DNA"/>
</dbReference>
<evidence type="ECO:0000259" key="3">
    <source>
        <dbReference type="SMART" id="SM00822"/>
    </source>
</evidence>
<keyword evidence="5" id="KW-1185">Reference proteome</keyword>
<accession>A0ABT1P859</accession>
<feature type="domain" description="Ketoreductase" evidence="3">
    <location>
        <begin position="36"/>
        <end position="207"/>
    </location>
</feature>
<name>A0ABT1P859_9ACTN</name>
<evidence type="ECO:0000256" key="1">
    <source>
        <dbReference type="ARBA" id="ARBA00022450"/>
    </source>
</evidence>
<sequence>MQHSRHIGKVVVAFDPLDEPLTVERRAAAPRLDPQGTYLVAGGLSGFGAASARWLADRGARRLALVGRRGGDSPEAPALLAELAERGVGAVVHAADVTDAGAMRRIVAEADAAGHPLRGVVHSAMHLDDAGLTDLTDERFRAVLAPKLAGGAVLDEVAGAGPLDLFLVYSSAAAVGNVAQSPYVAQRQTEVEHAGDTLPSATDYPRG</sequence>